<proteinExistence type="predicted"/>
<dbReference type="PANTHER" id="PTHR41733:SF1">
    <property type="entry name" value="CHROMOSOME UNDETERMINED SCAFFOLD_30, WHOLE GENOME SHOTGUN SEQUENCE"/>
    <property type="match status" value="1"/>
</dbReference>
<dbReference type="EMBL" id="HBFM01005137">
    <property type="protein sequence ID" value="CAD8766580.1"/>
    <property type="molecule type" value="Transcribed_RNA"/>
</dbReference>
<evidence type="ECO:0000259" key="1">
    <source>
        <dbReference type="PROSITE" id="PS50090"/>
    </source>
</evidence>
<protein>
    <recommendedName>
        <fullName evidence="1">Myb-like domain-containing protein</fullName>
    </recommendedName>
</protein>
<dbReference type="InterPro" id="IPR001005">
    <property type="entry name" value="SANT/Myb"/>
</dbReference>
<dbReference type="Gene3D" id="1.10.10.60">
    <property type="entry name" value="Homeodomain-like"/>
    <property type="match status" value="1"/>
</dbReference>
<evidence type="ECO:0000313" key="2">
    <source>
        <dbReference type="EMBL" id="CAD8766580.1"/>
    </source>
</evidence>
<dbReference type="AlphaFoldDB" id="A0A7S0UMB0"/>
<feature type="domain" description="Myb-like" evidence="1">
    <location>
        <begin position="54"/>
        <end position="99"/>
    </location>
</feature>
<accession>A0A7S0UMB0</accession>
<reference evidence="2" key="1">
    <citation type="submission" date="2021-01" db="EMBL/GenBank/DDBJ databases">
        <authorList>
            <person name="Corre E."/>
            <person name="Pelletier E."/>
            <person name="Niang G."/>
            <person name="Scheremetjew M."/>
            <person name="Finn R."/>
            <person name="Kale V."/>
            <person name="Holt S."/>
            <person name="Cochrane G."/>
            <person name="Meng A."/>
            <person name="Brown T."/>
            <person name="Cohen L."/>
        </authorList>
    </citation>
    <scope>NUCLEOTIDE SEQUENCE</scope>
    <source>
        <strain evidence="2">SAG 63-3</strain>
    </source>
</reference>
<sequence>MNISPTPIGVSDERWNYVVEMRRNFSPAGVSNDDGSINQEFFKPQRVILVQEKKWGEAEREALYKGLQIYGVGKWRQIATTLLPLWDEQQLRIRSAKLLGTQSLARYVGWKGDKAAVDASYAFNKRVGEITGCWKAGTLVENDSQSVAKYLEEIEAKGEFVPYKQS</sequence>
<dbReference type="PROSITE" id="PS50090">
    <property type="entry name" value="MYB_LIKE"/>
    <property type="match status" value="1"/>
</dbReference>
<name>A0A7S0UMB0_9CHLO</name>
<organism evidence="2">
    <name type="scientific">Polytomella parva</name>
    <dbReference type="NCBI Taxonomy" id="51329"/>
    <lineage>
        <taxon>Eukaryota</taxon>
        <taxon>Viridiplantae</taxon>
        <taxon>Chlorophyta</taxon>
        <taxon>core chlorophytes</taxon>
        <taxon>Chlorophyceae</taxon>
        <taxon>CS clade</taxon>
        <taxon>Chlamydomonadales</taxon>
        <taxon>Chlamydomonadaceae</taxon>
        <taxon>Polytomella</taxon>
    </lineage>
</organism>
<dbReference type="PANTHER" id="PTHR41733">
    <property type="entry name" value="UBIQUITIN-ASSOCIATED/TRANSLATION ELONGATION FACTOR EF1B, N-TERMINAL, EUKARYOTE"/>
    <property type="match status" value="1"/>
</dbReference>
<dbReference type="SUPFAM" id="SSF46689">
    <property type="entry name" value="Homeodomain-like"/>
    <property type="match status" value="1"/>
</dbReference>
<gene>
    <name evidence="2" type="ORF">PPAR00522_LOCUS2971</name>
</gene>
<dbReference type="InterPro" id="IPR009057">
    <property type="entry name" value="Homeodomain-like_sf"/>
</dbReference>